<feature type="transmembrane region" description="Helical" evidence="1">
    <location>
        <begin position="83"/>
        <end position="104"/>
    </location>
</feature>
<organism evidence="2">
    <name type="scientific">Streptomyces tabacisoli</name>
    <dbReference type="NCBI Taxonomy" id="3156398"/>
    <lineage>
        <taxon>Bacteria</taxon>
        <taxon>Bacillati</taxon>
        <taxon>Actinomycetota</taxon>
        <taxon>Actinomycetes</taxon>
        <taxon>Kitasatosporales</taxon>
        <taxon>Streptomycetaceae</taxon>
        <taxon>Streptomyces</taxon>
    </lineage>
</organism>
<keyword evidence="1" id="KW-0472">Membrane</keyword>
<protein>
    <recommendedName>
        <fullName evidence="3">Integral membrane protein</fullName>
    </recommendedName>
</protein>
<dbReference type="AlphaFoldDB" id="A0AAU8ILI7"/>
<name>A0AAU8ILI7_9ACTN</name>
<evidence type="ECO:0000313" key="2">
    <source>
        <dbReference type="EMBL" id="XCJ68962.1"/>
    </source>
</evidence>
<dbReference type="KEGG" id="stac:ABII15_02830"/>
<dbReference type="EMBL" id="CP159534">
    <property type="protein sequence ID" value="XCJ68962.1"/>
    <property type="molecule type" value="Genomic_DNA"/>
</dbReference>
<feature type="transmembrane region" description="Helical" evidence="1">
    <location>
        <begin position="154"/>
        <end position="172"/>
    </location>
</feature>
<evidence type="ECO:0008006" key="3">
    <source>
        <dbReference type="Google" id="ProtNLM"/>
    </source>
</evidence>
<evidence type="ECO:0000256" key="1">
    <source>
        <dbReference type="SAM" id="Phobius"/>
    </source>
</evidence>
<feature type="transmembrane region" description="Helical" evidence="1">
    <location>
        <begin position="28"/>
        <end position="52"/>
    </location>
</feature>
<sequence length="198" mass="20251">MARTVTAPPRRREPGEVFGAGFTMFADMLLMGLLTTLACLPVVTAPAAFAAASGTLRRAAETGTPADLGGFVRRLRARTTVRSLAAGLLLPLVAVVVLVDAALLRGDLPGAAVMAPALVLLTLGAAVTALRCTALPENNQLSLRAGLLRTLGDARGSALLLAAVILAGLLMWSTPLLVPLLPGPLAFAATVVDLRADD</sequence>
<reference evidence="2" key="1">
    <citation type="submission" date="2024-06" db="EMBL/GenBank/DDBJ databases">
        <title>Streptomyces sp. strain HUAS MG91 genome sequences.</title>
        <authorList>
            <person name="Mo P."/>
        </authorList>
    </citation>
    <scope>NUCLEOTIDE SEQUENCE</scope>
    <source>
        <strain evidence="2">HUAS MG91</strain>
    </source>
</reference>
<keyword evidence="1" id="KW-1133">Transmembrane helix</keyword>
<proteinExistence type="predicted"/>
<dbReference type="RefSeq" id="WP_353940644.1">
    <property type="nucleotide sequence ID" value="NZ_CP159534.1"/>
</dbReference>
<accession>A0AAU8ILI7</accession>
<gene>
    <name evidence="2" type="ORF">ABII15_02830</name>
</gene>
<feature type="transmembrane region" description="Helical" evidence="1">
    <location>
        <begin position="110"/>
        <end position="133"/>
    </location>
</feature>
<keyword evidence="1" id="KW-0812">Transmembrane</keyword>